<accession>A0A9X1II51</accession>
<reference evidence="1" key="1">
    <citation type="submission" date="2021-10" db="EMBL/GenBank/DDBJ databases">
        <title>Roseicella aerolatum sp. nov., isolated from aerosols of e-waste dismantling site.</title>
        <authorList>
            <person name="Qin T."/>
        </authorList>
    </citation>
    <scope>NUCLEOTIDE SEQUENCE</scope>
    <source>
        <strain evidence="1">GB24</strain>
    </source>
</reference>
<evidence type="ECO:0008006" key="3">
    <source>
        <dbReference type="Google" id="ProtNLM"/>
    </source>
</evidence>
<keyword evidence="2" id="KW-1185">Reference proteome</keyword>
<proteinExistence type="predicted"/>
<organism evidence="1 2">
    <name type="scientific">Roseicella aerolata</name>
    <dbReference type="NCBI Taxonomy" id="2883479"/>
    <lineage>
        <taxon>Bacteria</taxon>
        <taxon>Pseudomonadati</taxon>
        <taxon>Pseudomonadota</taxon>
        <taxon>Alphaproteobacteria</taxon>
        <taxon>Acetobacterales</taxon>
        <taxon>Roseomonadaceae</taxon>
        <taxon>Roseicella</taxon>
    </lineage>
</organism>
<dbReference type="EMBL" id="JAJAQI010000057">
    <property type="protein sequence ID" value="MCB4824912.1"/>
    <property type="molecule type" value="Genomic_DNA"/>
</dbReference>
<comment type="caution">
    <text evidence="1">The sequence shown here is derived from an EMBL/GenBank/DDBJ whole genome shotgun (WGS) entry which is preliminary data.</text>
</comment>
<dbReference type="Proteomes" id="UP001139311">
    <property type="component" value="Unassembled WGS sequence"/>
</dbReference>
<protein>
    <recommendedName>
        <fullName evidence="3">Doubled CXXCH motif domain-containing protein</fullName>
    </recommendedName>
</protein>
<dbReference type="InterPro" id="IPR036280">
    <property type="entry name" value="Multihaem_cyt_sf"/>
</dbReference>
<sequence>MAAGGAARRTRPVAALARLLDEAGAPLPPRQAARLDCAQCHQALPSHYMMLRMMTRQESARVEQCYLCHQTDSWNSIKGVGRFDMH</sequence>
<name>A0A9X1II51_9PROT</name>
<dbReference type="AlphaFoldDB" id="A0A9X1II51"/>
<gene>
    <name evidence="1" type="ORF">LHA35_24595</name>
</gene>
<evidence type="ECO:0000313" key="2">
    <source>
        <dbReference type="Proteomes" id="UP001139311"/>
    </source>
</evidence>
<dbReference type="SUPFAM" id="SSF48695">
    <property type="entry name" value="Multiheme cytochromes"/>
    <property type="match status" value="1"/>
</dbReference>
<evidence type="ECO:0000313" key="1">
    <source>
        <dbReference type="EMBL" id="MCB4824912.1"/>
    </source>
</evidence>
<dbReference type="RefSeq" id="WP_226613530.1">
    <property type="nucleotide sequence ID" value="NZ_JAJAQI010000057.1"/>
</dbReference>